<dbReference type="Gene3D" id="2.60.40.2610">
    <property type="entry name" value="Outer membrane usher protein FimD, plug domain"/>
    <property type="match status" value="1"/>
</dbReference>
<dbReference type="AlphaFoldDB" id="A0A0P8HUI1"/>
<sequence>MKNTIIKAGLRKLPVLIKQSLRPAIITAIMFTPAWAVEFNTGMIDAEDKENIDLSQFEKKGFIPPGQYITRVEINKKKLPNVWSFEWIKADNESGSQICLTKDDLISFGFADEFIQSLRSINERGCLDLASKPELIVRLDKGDMVVTIIAPQAWMKYQATNWTPPEFWDDGVAGFILDYNVYASQYNPDEGDKSQSISSYGTLGFNLGAWRLRSDYQYDKSYEDGKSVGSNSSMDRTYLFRPIPSIASKLTLGQYDLNSDIYDTFHFTGASLESDDNMLPPDLQGYAPQITGIAQTNAKVTVTQNGRMVYQTTVAPGPFNITDIGDTFQGQLDVTVEEEDGRKSTFQVGASSIPFLTRKGQVRYKTSTGKPTAVGSTDVNNPMFWTGEFSWGWTGDTSLYGGALLTADDYQAATAGIGFNLNSFGSLSFDVTRAEATLRGENDENNDKQRGYSYRVNYSKRFESTGSQVTFAGYRFSDKEYITMNEYLTARSGDDSSGNQKESYVLSFNQYIESLAINTYLNLTRNTYWDDSASTNYTVSMSRNFDIGSIRGISSSFTVGRSTWDDTEEMQYYLSFSVPLEQNRSLSWSMQKNGSDSMSQTMSYYDSSDRNNTWNISAAGDASDFREAEPAIRGGYQHYSPYGRLSVNGSVQPNVYRSITAGWNGSFTATRYGMALHDNAYGNNARMMVDADGVADVPLSDKRTVTNMMGIAVTNSVSNYTTSAVRVDSNKLPDGVDINNSVISTTLTEGAIGYAKLNATKGYQILGIVRLENGRFPPLGVTVVDITSGKDVGLVAEDGYAYLSGLQEDSKLRLQWGSNVCEITPPNQSNTDGQAVILPCKTVN</sequence>
<dbReference type="SUPFAM" id="SSF141729">
    <property type="entry name" value="FimD N-terminal domain-like"/>
    <property type="match status" value="1"/>
</dbReference>
<evidence type="ECO:0000313" key="12">
    <source>
        <dbReference type="EMBL" id="HAT3900140.1"/>
    </source>
</evidence>
<dbReference type="InterPro" id="IPR018030">
    <property type="entry name" value="Fimbrial_membr_usher_CS"/>
</dbReference>
<dbReference type="InterPro" id="IPR043142">
    <property type="entry name" value="PapC-like_C_sf"/>
</dbReference>
<dbReference type="Proteomes" id="UP000050520">
    <property type="component" value="Unassembled WGS sequence"/>
</dbReference>
<dbReference type="InterPro" id="IPR000015">
    <property type="entry name" value="Fimb_usher"/>
</dbReference>
<keyword evidence="7 9" id="KW-0472">Membrane</keyword>
<protein>
    <submittedName>
        <fullName evidence="12">Fimbrial biogenesis outer membrane usher protein</fullName>
    </submittedName>
    <submittedName>
        <fullName evidence="13">Fimbrial protein</fullName>
    </submittedName>
</protein>
<dbReference type="Pfam" id="PF13954">
    <property type="entry name" value="PapC_N"/>
    <property type="match status" value="1"/>
</dbReference>
<dbReference type="InterPro" id="IPR025949">
    <property type="entry name" value="PapC-like_C"/>
</dbReference>
<evidence type="ECO:0000256" key="8">
    <source>
        <dbReference type="ARBA" id="ARBA00023237"/>
    </source>
</evidence>
<proteinExistence type="inferred from homology"/>
<name>A0A0P8HUI1_CITFR</name>
<dbReference type="Pfam" id="PF13953">
    <property type="entry name" value="PapC_C"/>
    <property type="match status" value="1"/>
</dbReference>
<dbReference type="GO" id="GO:0009297">
    <property type="term" value="P:pilus assembly"/>
    <property type="evidence" value="ECO:0007669"/>
    <property type="project" value="InterPro"/>
</dbReference>
<evidence type="ECO:0000256" key="9">
    <source>
        <dbReference type="RuleBase" id="RU003884"/>
    </source>
</evidence>
<evidence type="ECO:0000256" key="6">
    <source>
        <dbReference type="ARBA" id="ARBA00022729"/>
    </source>
</evidence>
<reference evidence="14" key="1">
    <citation type="submission" date="2015-09" db="EMBL/GenBank/DDBJ databases">
        <title>Prevalence of NDMs in South Africa.</title>
        <authorList>
            <person name="Osei Sekyere J."/>
            <person name="Govinden U."/>
            <person name="Essack S."/>
            <person name="Haldorsen B."/>
            <person name="Samuelsen O."/>
            <person name="Aasnaes B."/>
            <person name="Sundsfjord A."/>
        </authorList>
    </citation>
    <scope>NUCLEOTIDE SEQUENCE [LARGE SCALE GENOMIC DNA]</scope>
    <source>
        <strain evidence="14">ST62:944112508</strain>
    </source>
</reference>
<evidence type="ECO:0000256" key="2">
    <source>
        <dbReference type="ARBA" id="ARBA00008064"/>
    </source>
</evidence>
<dbReference type="EMBL" id="LJEB01000167">
    <property type="protein sequence ID" value="KPR48095.1"/>
    <property type="molecule type" value="Genomic_DNA"/>
</dbReference>
<keyword evidence="5 9" id="KW-0812">Transmembrane</keyword>
<reference evidence="12" key="4">
    <citation type="submission" date="2020-09" db="EMBL/GenBank/DDBJ databases">
        <authorList>
            <consortium name="NCBI Pathogen Detection Project"/>
        </authorList>
    </citation>
    <scope>NUCLEOTIDE SEQUENCE</scope>
    <source>
        <strain evidence="12">O50</strain>
    </source>
</reference>
<dbReference type="Gene3D" id="2.60.40.2070">
    <property type="match status" value="1"/>
</dbReference>
<feature type="domain" description="PapC N-terminal" evidence="11">
    <location>
        <begin position="38"/>
        <end position="182"/>
    </location>
</feature>
<dbReference type="GO" id="GO:0009279">
    <property type="term" value="C:cell outer membrane"/>
    <property type="evidence" value="ECO:0007669"/>
    <property type="project" value="UniProtKB-SubCell"/>
</dbReference>
<evidence type="ECO:0000259" key="11">
    <source>
        <dbReference type="Pfam" id="PF13954"/>
    </source>
</evidence>
<dbReference type="Pfam" id="PF00577">
    <property type="entry name" value="Usher"/>
    <property type="match status" value="1"/>
</dbReference>
<keyword evidence="3 9" id="KW-0813">Transport</keyword>
<evidence type="ECO:0000256" key="7">
    <source>
        <dbReference type="ARBA" id="ARBA00023136"/>
    </source>
</evidence>
<evidence type="ECO:0000313" key="13">
    <source>
        <dbReference type="EMBL" id="KPR48095.1"/>
    </source>
</evidence>
<dbReference type="RefSeq" id="WP_057064867.1">
    <property type="nucleotide sequence ID" value="NZ_AP026940.1"/>
</dbReference>
<gene>
    <name evidence="13" type="ORF">AN672_26110</name>
    <name evidence="12" type="ORF">I9Y29_004631</name>
</gene>
<dbReference type="PROSITE" id="PS01151">
    <property type="entry name" value="FIMBRIAL_USHER"/>
    <property type="match status" value="1"/>
</dbReference>
<evidence type="ECO:0000256" key="5">
    <source>
        <dbReference type="ARBA" id="ARBA00022692"/>
    </source>
</evidence>
<evidence type="ECO:0000256" key="3">
    <source>
        <dbReference type="ARBA" id="ARBA00022448"/>
    </source>
</evidence>
<keyword evidence="8 9" id="KW-0998">Cell outer membrane</keyword>
<dbReference type="EMBL" id="DACSXJ010000046">
    <property type="protein sequence ID" value="HAT3900140.1"/>
    <property type="molecule type" value="Genomic_DNA"/>
</dbReference>
<evidence type="ECO:0000256" key="4">
    <source>
        <dbReference type="ARBA" id="ARBA00022452"/>
    </source>
</evidence>
<dbReference type="InterPro" id="IPR037224">
    <property type="entry name" value="PapC_N_sf"/>
</dbReference>
<dbReference type="Gene3D" id="2.60.40.3110">
    <property type="match status" value="1"/>
</dbReference>
<comment type="caution">
    <text evidence="12">The sequence shown here is derived from an EMBL/GenBank/DDBJ whole genome shotgun (WGS) entry which is preliminary data.</text>
</comment>
<dbReference type="GO" id="GO:0015473">
    <property type="term" value="F:fimbrial usher porin activity"/>
    <property type="evidence" value="ECO:0007669"/>
    <property type="project" value="InterPro"/>
</dbReference>
<evidence type="ECO:0000313" key="14">
    <source>
        <dbReference type="Proteomes" id="UP000050520"/>
    </source>
</evidence>
<dbReference type="PANTHER" id="PTHR30451">
    <property type="entry name" value="OUTER MEMBRANE USHER PROTEIN"/>
    <property type="match status" value="1"/>
</dbReference>
<dbReference type="InterPro" id="IPR042186">
    <property type="entry name" value="FimD_plug_dom"/>
</dbReference>
<organism evidence="12">
    <name type="scientific">Citrobacter freundii</name>
    <dbReference type="NCBI Taxonomy" id="546"/>
    <lineage>
        <taxon>Bacteria</taxon>
        <taxon>Pseudomonadati</taxon>
        <taxon>Pseudomonadota</taxon>
        <taxon>Gammaproteobacteria</taxon>
        <taxon>Enterobacterales</taxon>
        <taxon>Enterobacteriaceae</taxon>
        <taxon>Citrobacter</taxon>
        <taxon>Citrobacter freundii complex</taxon>
    </lineage>
</organism>
<dbReference type="FunFam" id="2.60.40.3110:FF:000001">
    <property type="entry name" value="Putative fimbrial outer membrane usher"/>
    <property type="match status" value="1"/>
</dbReference>
<reference evidence="12" key="3">
    <citation type="journal article" date="2018" name="Genome Biol.">
        <title>SKESA: strategic k-mer extension for scrupulous assemblies.</title>
        <authorList>
            <person name="Souvorov A."/>
            <person name="Agarwala R."/>
            <person name="Lipman D.J."/>
        </authorList>
    </citation>
    <scope>NUCLEOTIDE SEQUENCE</scope>
    <source>
        <strain evidence="12">O50</strain>
    </source>
</reference>
<reference evidence="13 14" key="2">
    <citation type="journal article" date="2017" name="PLoS ONE">
        <title>Genomic and phenotypic characterisation of fluoroquinolone resistance mechanisms in Enterobacteriaceae in Durban, South Africa.</title>
        <authorList>
            <person name="Osei Sekyere J."/>
            <person name="Amoako D.G."/>
        </authorList>
    </citation>
    <scope>NUCLEOTIDE SEQUENCE [LARGE SCALE GENOMIC DNA]</scope>
    <source>
        <strain evidence="13 14">ST62:944112508</strain>
    </source>
</reference>
<evidence type="ECO:0000256" key="1">
    <source>
        <dbReference type="ARBA" id="ARBA00004571"/>
    </source>
</evidence>
<feature type="domain" description="PapC-like C-terminal" evidence="10">
    <location>
        <begin position="770"/>
        <end position="823"/>
    </location>
</feature>
<dbReference type="InterPro" id="IPR025885">
    <property type="entry name" value="PapC_N"/>
</dbReference>
<dbReference type="Gene3D" id="3.10.20.410">
    <property type="match status" value="1"/>
</dbReference>
<keyword evidence="9" id="KW-1029">Fimbrium biogenesis</keyword>
<keyword evidence="6" id="KW-0732">Signal</keyword>
<dbReference type="Proteomes" id="UP000855471">
    <property type="component" value="Unassembled WGS sequence"/>
</dbReference>
<comment type="similarity">
    <text evidence="2 9">Belongs to the fimbrial export usher family.</text>
</comment>
<accession>A0A0P8HUI1</accession>
<evidence type="ECO:0000259" key="10">
    <source>
        <dbReference type="Pfam" id="PF13953"/>
    </source>
</evidence>
<comment type="subcellular location">
    <subcellularLocation>
        <location evidence="1 9">Cell outer membrane</location>
        <topology evidence="1 9">Multi-pass membrane protein</topology>
    </subcellularLocation>
</comment>
<keyword evidence="4" id="KW-1134">Transmembrane beta strand</keyword>
<dbReference type="PANTHER" id="PTHR30451:SF4">
    <property type="entry name" value="OUTER MEMBRANE USHER PROTEIN YQIG-RELATED"/>
    <property type="match status" value="1"/>
</dbReference>